<dbReference type="GeneID" id="59378924"/>
<dbReference type="OrthoDB" id="10565637at2759"/>
<sequence length="157" mass="17962">MTQLRIIRQLLCNRKEHRERLIQTVTQWLGSKAIPRAISARLGYPVQELNSWVIVHERHSSNSDQIPHITLRGYRRKRGVVTVHIYVTEQYVREGTGLYYHGAPIKAKTTCVLSYHLAHTRNGQQTGGRQSSAKRGILPAPLSSRQLDALAQPTRYE</sequence>
<dbReference type="RefSeq" id="XP_036630041.1">
    <property type="nucleotide sequence ID" value="XM_036778613.1"/>
</dbReference>
<keyword evidence="2" id="KW-1185">Reference proteome</keyword>
<organism evidence="1 2">
    <name type="scientific">Pleurotus ostreatus</name>
    <name type="common">Oyster mushroom</name>
    <name type="synonym">White-rot fungus</name>
    <dbReference type="NCBI Taxonomy" id="5322"/>
    <lineage>
        <taxon>Eukaryota</taxon>
        <taxon>Fungi</taxon>
        <taxon>Dikarya</taxon>
        <taxon>Basidiomycota</taxon>
        <taxon>Agaricomycotina</taxon>
        <taxon>Agaricomycetes</taxon>
        <taxon>Agaricomycetidae</taxon>
        <taxon>Agaricales</taxon>
        <taxon>Pleurotineae</taxon>
        <taxon>Pleurotaceae</taxon>
        <taxon>Pleurotus</taxon>
    </lineage>
</organism>
<proteinExistence type="predicted"/>
<evidence type="ECO:0000313" key="2">
    <source>
        <dbReference type="Proteomes" id="UP000623687"/>
    </source>
</evidence>
<name>A0A8H7DR75_PLEOS</name>
<reference evidence="1" key="1">
    <citation type="submission" date="2019-07" db="EMBL/GenBank/DDBJ databases">
        <authorList>
            <person name="Palmer J.M."/>
        </authorList>
    </citation>
    <scope>NUCLEOTIDE SEQUENCE</scope>
    <source>
        <strain evidence="1">PC9</strain>
    </source>
</reference>
<protein>
    <recommendedName>
        <fullName evidence="3">Transposase</fullName>
    </recommendedName>
</protein>
<accession>A0A8H7DR75</accession>
<evidence type="ECO:0008006" key="3">
    <source>
        <dbReference type="Google" id="ProtNLM"/>
    </source>
</evidence>
<evidence type="ECO:0000313" key="1">
    <source>
        <dbReference type="EMBL" id="KAF7426737.1"/>
    </source>
</evidence>
<dbReference type="EMBL" id="JACETU010000006">
    <property type="protein sequence ID" value="KAF7426737.1"/>
    <property type="molecule type" value="Genomic_DNA"/>
</dbReference>
<dbReference type="AlphaFoldDB" id="A0A8H7DR75"/>
<dbReference type="VEuPathDB" id="FungiDB:PC9H_009106"/>
<dbReference type="Proteomes" id="UP000623687">
    <property type="component" value="Unassembled WGS sequence"/>
</dbReference>
<gene>
    <name evidence="1" type="ORF">PC9H_009106</name>
</gene>
<comment type="caution">
    <text evidence="1">The sequence shown here is derived from an EMBL/GenBank/DDBJ whole genome shotgun (WGS) entry which is preliminary data.</text>
</comment>